<protein>
    <submittedName>
        <fullName evidence="11">Membrane protein-like metalloendopeptidase</fullName>
    </submittedName>
</protein>
<dbReference type="Pfam" id="PF19425">
    <property type="entry name" value="Csd3_N2"/>
    <property type="match status" value="1"/>
</dbReference>
<dbReference type="InterPro" id="IPR016047">
    <property type="entry name" value="M23ase_b-sheet_dom"/>
</dbReference>
<keyword evidence="6" id="KW-0862">Zinc</keyword>
<dbReference type="GO" id="GO:0004222">
    <property type="term" value="F:metalloendopeptidase activity"/>
    <property type="evidence" value="ECO:0007669"/>
    <property type="project" value="TreeGrafter"/>
</dbReference>
<dbReference type="EMBL" id="CP007142">
    <property type="protein sequence ID" value="AJQ97610.1"/>
    <property type="molecule type" value="Genomic_DNA"/>
</dbReference>
<keyword evidence="3" id="KW-0645">Protease</keyword>
<proteinExistence type="predicted"/>
<dbReference type="GO" id="GO:0030313">
    <property type="term" value="C:cell envelope"/>
    <property type="evidence" value="ECO:0007669"/>
    <property type="project" value="UniProtKB-SubCell"/>
</dbReference>
<keyword evidence="5" id="KW-0378">Hydrolase</keyword>
<sequence>MLQSITQLPKVHRLSIGALVLLSIFIIYWPQPTNPVQVSLVLPDLPQEPNVTEQRPVNSFTTFEIVLGDSLSTLFDKALVSPQIMLKLIADKQQKELLKNIQPGETMVFEKNPEGDLVGINYIKSPLVTERFDFVDGSFNHRTLERTPEYRTRYAGGTITSSLFLAGQQAGMSDALTMELAQIFGWDIDFALDIRSGDSFSLIYQEKFLDGQFLGYGPILAAKFTNNGTEYAAVRFTDEKGHSDFYSPDGRSMRKAFLRTPVEFARISSPFSLGRKHPILNKIRNHKGTDYAAPSGTPIKAAGDGKITFAGKKGGYGNVVVIQHGQRYSTYYAHMRAFAKSIRSGKMVKQGQIIGYVGMTGLATGPHLHYEFRVNGVPVNPVTVELPSAEPIKKDLKAAFERHATNMLGQLSSFESNGFAKAD</sequence>
<dbReference type="PANTHER" id="PTHR21666">
    <property type="entry name" value="PEPTIDASE-RELATED"/>
    <property type="match status" value="1"/>
</dbReference>
<organism evidence="11 12">
    <name type="scientific">Gynuella sunshinyii YC6258</name>
    <dbReference type="NCBI Taxonomy" id="1445510"/>
    <lineage>
        <taxon>Bacteria</taxon>
        <taxon>Pseudomonadati</taxon>
        <taxon>Pseudomonadota</taxon>
        <taxon>Gammaproteobacteria</taxon>
        <taxon>Oceanospirillales</taxon>
        <taxon>Saccharospirillaceae</taxon>
        <taxon>Gynuella</taxon>
    </lineage>
</organism>
<dbReference type="CDD" id="cd12797">
    <property type="entry name" value="M23_peptidase"/>
    <property type="match status" value="1"/>
</dbReference>
<dbReference type="Pfam" id="PF01551">
    <property type="entry name" value="Peptidase_M23"/>
    <property type="match status" value="1"/>
</dbReference>
<evidence type="ECO:0000313" key="11">
    <source>
        <dbReference type="EMBL" id="AJQ97610.1"/>
    </source>
</evidence>
<evidence type="ECO:0000313" key="12">
    <source>
        <dbReference type="Proteomes" id="UP000032266"/>
    </source>
</evidence>
<keyword evidence="12" id="KW-1185">Reference proteome</keyword>
<dbReference type="RefSeq" id="WP_044619321.1">
    <property type="nucleotide sequence ID" value="NZ_CP007142.1"/>
</dbReference>
<evidence type="ECO:0000259" key="9">
    <source>
        <dbReference type="Pfam" id="PF01551"/>
    </source>
</evidence>
<dbReference type="GO" id="GO:0046872">
    <property type="term" value="F:metal ion binding"/>
    <property type="evidence" value="ECO:0007669"/>
    <property type="project" value="UniProtKB-KW"/>
</dbReference>
<dbReference type="AlphaFoldDB" id="A0A0C5VE80"/>
<comment type="cofactor">
    <cofactor evidence="1">
        <name>Zn(2+)</name>
        <dbReference type="ChEBI" id="CHEBI:29105"/>
    </cofactor>
</comment>
<dbReference type="InterPro" id="IPR011055">
    <property type="entry name" value="Dup_hybrid_motif"/>
</dbReference>
<keyword evidence="8" id="KW-0812">Transmembrane</keyword>
<feature type="transmembrane region" description="Helical" evidence="8">
    <location>
        <begin position="12"/>
        <end position="29"/>
    </location>
</feature>
<evidence type="ECO:0000256" key="5">
    <source>
        <dbReference type="ARBA" id="ARBA00022801"/>
    </source>
</evidence>
<dbReference type="STRING" id="1445510.YC6258_05582"/>
<evidence type="ECO:0000256" key="2">
    <source>
        <dbReference type="ARBA" id="ARBA00004196"/>
    </source>
</evidence>
<keyword evidence="8" id="KW-0472">Membrane</keyword>
<keyword evidence="4" id="KW-0479">Metal-binding</keyword>
<dbReference type="PANTHER" id="PTHR21666:SF288">
    <property type="entry name" value="CELL DIVISION PROTEIN YTFB"/>
    <property type="match status" value="1"/>
</dbReference>
<feature type="domain" description="Csd3-like second N-terminal" evidence="10">
    <location>
        <begin position="150"/>
        <end position="272"/>
    </location>
</feature>
<dbReference type="PATRIC" id="fig|1445510.3.peg.5548"/>
<dbReference type="HOGENOM" id="CLU_026846_3_2_6"/>
<name>A0A0C5VE80_9GAMM</name>
<comment type="subcellular location">
    <subcellularLocation>
        <location evidence="2">Cell envelope</location>
    </subcellularLocation>
</comment>
<keyword evidence="7" id="KW-0482">Metalloprotease</keyword>
<dbReference type="SUPFAM" id="SSF51261">
    <property type="entry name" value="Duplicated hybrid motif"/>
    <property type="match status" value="1"/>
</dbReference>
<feature type="domain" description="M23ase beta-sheet core" evidence="9">
    <location>
        <begin position="285"/>
        <end position="381"/>
    </location>
</feature>
<evidence type="ECO:0000256" key="3">
    <source>
        <dbReference type="ARBA" id="ARBA00022670"/>
    </source>
</evidence>
<dbReference type="InterPro" id="IPR050570">
    <property type="entry name" value="Cell_wall_metabolism_enzyme"/>
</dbReference>
<evidence type="ECO:0000256" key="6">
    <source>
        <dbReference type="ARBA" id="ARBA00022833"/>
    </source>
</evidence>
<dbReference type="Proteomes" id="UP000032266">
    <property type="component" value="Chromosome"/>
</dbReference>
<dbReference type="KEGG" id="gsn:YC6258_05582"/>
<gene>
    <name evidence="11" type="ORF">YC6258_05582</name>
</gene>
<evidence type="ECO:0000256" key="1">
    <source>
        <dbReference type="ARBA" id="ARBA00001947"/>
    </source>
</evidence>
<dbReference type="Gene3D" id="3.10.450.350">
    <property type="match status" value="2"/>
</dbReference>
<evidence type="ECO:0000256" key="7">
    <source>
        <dbReference type="ARBA" id="ARBA00023049"/>
    </source>
</evidence>
<accession>A0A0C5VE80</accession>
<reference evidence="11 12" key="1">
    <citation type="submission" date="2014-01" db="EMBL/GenBank/DDBJ databases">
        <title>Full genme sequencing of cellulolytic bacterium Gynuella sunshinyii YC6258T gen. nov., sp. nov.</title>
        <authorList>
            <person name="Khan H."/>
            <person name="Chung E.J."/>
            <person name="Chung Y.R."/>
        </authorList>
    </citation>
    <scope>NUCLEOTIDE SEQUENCE [LARGE SCALE GENOMIC DNA]</scope>
    <source>
        <strain evidence="11 12">YC6258</strain>
    </source>
</reference>
<dbReference type="GO" id="GO:0006508">
    <property type="term" value="P:proteolysis"/>
    <property type="evidence" value="ECO:0007669"/>
    <property type="project" value="UniProtKB-KW"/>
</dbReference>
<dbReference type="Gene3D" id="2.70.70.10">
    <property type="entry name" value="Glucose Permease (Domain IIA)"/>
    <property type="match status" value="1"/>
</dbReference>
<dbReference type="InterPro" id="IPR045834">
    <property type="entry name" value="Csd3_N2"/>
</dbReference>
<evidence type="ECO:0000259" key="10">
    <source>
        <dbReference type="Pfam" id="PF19425"/>
    </source>
</evidence>
<dbReference type="FunFam" id="2.70.70.10:FF:000002">
    <property type="entry name" value="Murein DD-endopeptidase MepM"/>
    <property type="match status" value="1"/>
</dbReference>
<evidence type="ECO:0000256" key="4">
    <source>
        <dbReference type="ARBA" id="ARBA00022723"/>
    </source>
</evidence>
<evidence type="ECO:0000256" key="8">
    <source>
        <dbReference type="SAM" id="Phobius"/>
    </source>
</evidence>
<keyword evidence="8" id="KW-1133">Transmembrane helix</keyword>